<keyword evidence="7 9" id="KW-0408">Iron</keyword>
<dbReference type="AlphaFoldDB" id="A0A084W444"/>
<name>A0A084W444_ANOSI</name>
<sequence length="515" mass="59263">MLLAILVFVLGSCITVLLIRDYQSKRTDGYRAAQLYPGGMMIPVFGNLLELLFKNPVQTFRYARENALRYGASYRQWIDGKVILNIIRTREAEKILSSTQHTRKSILYKFLHPLMGDGLLCSKGTKWQQRRRILTPAFHFNILPKFLVIFQEESEKLVHQLGPFADGARDVVLQSVVTSFALHTICETAMGVKLDAYNEADEYKKKVYEVGEMLVHRTMSPWLYSDRIYNLLGYDGPLAESLKPIHHFTRSIIHQRRQDFQENQQATDGVAAEENIYFGNKQRYAMLDTLLAAEAKQQIDEEGIREEVDTFMFEGHDTTAAAIMFTILLLANEPDAQEHCYAEVKDLLERLSPEDGKNIRPSVQDYQGLPYLDRVIKESLRLYPPVAFISRTTTGQLVVDGASFPHNTISHIHIFDLHRDPEQFPDPERFDPDRFLPEVAEKRNPYAYVPFSAGPRNCIGQKFAMLEIKTVLMCLLQHFRFKPITKREEIVFMADLVLRAKTPLKVGLERRSAQK</sequence>
<dbReference type="EnsemblMetazoa" id="ASIC012924-RA">
    <property type="protein sequence ID" value="ASIC012924-PA"/>
    <property type="gene ID" value="ASIC012924"/>
</dbReference>
<dbReference type="OrthoDB" id="1470350at2759"/>
<keyword evidence="13" id="KW-1185">Reference proteome</keyword>
<keyword evidence="5 9" id="KW-0479">Metal-binding</keyword>
<proteinExistence type="inferred from homology"/>
<organism evidence="11">
    <name type="scientific">Anopheles sinensis</name>
    <name type="common">Mosquito</name>
    <dbReference type="NCBI Taxonomy" id="74873"/>
    <lineage>
        <taxon>Eukaryota</taxon>
        <taxon>Metazoa</taxon>
        <taxon>Ecdysozoa</taxon>
        <taxon>Arthropoda</taxon>
        <taxon>Hexapoda</taxon>
        <taxon>Insecta</taxon>
        <taxon>Pterygota</taxon>
        <taxon>Neoptera</taxon>
        <taxon>Endopterygota</taxon>
        <taxon>Diptera</taxon>
        <taxon>Nematocera</taxon>
        <taxon>Culicoidea</taxon>
        <taxon>Culicidae</taxon>
        <taxon>Anophelinae</taxon>
        <taxon>Anopheles</taxon>
    </lineage>
</organism>
<dbReference type="PANTHER" id="PTHR24291:SF105">
    <property type="entry name" value="CYTOCHROME P450 4P1-RELATED"/>
    <property type="match status" value="1"/>
</dbReference>
<dbReference type="CDD" id="cd20628">
    <property type="entry name" value="CYP4"/>
    <property type="match status" value="1"/>
</dbReference>
<comment type="function">
    <text evidence="2">May be involved in the metabolism of insect hormones and in the breakdown of synthetic insecticides.</text>
</comment>
<dbReference type="InterPro" id="IPR002401">
    <property type="entry name" value="Cyt_P450_E_grp-I"/>
</dbReference>
<dbReference type="EMBL" id="ATLV01020274">
    <property type="status" value="NOT_ANNOTATED_CDS"/>
    <property type="molecule type" value="Genomic_DNA"/>
</dbReference>
<feature type="binding site" description="axial binding residue" evidence="9">
    <location>
        <position position="458"/>
    </location>
    <ligand>
        <name>heme</name>
        <dbReference type="ChEBI" id="CHEBI:30413"/>
    </ligand>
    <ligandPart>
        <name>Fe</name>
        <dbReference type="ChEBI" id="CHEBI:18248"/>
    </ligandPart>
</feature>
<comment type="cofactor">
    <cofactor evidence="1 9">
        <name>heme</name>
        <dbReference type="ChEBI" id="CHEBI:30413"/>
    </cofactor>
</comment>
<dbReference type="InterPro" id="IPR050196">
    <property type="entry name" value="Cytochrome_P450_Monoox"/>
</dbReference>
<reference evidence="11 13" key="1">
    <citation type="journal article" date="2014" name="BMC Genomics">
        <title>Genome sequence of Anopheles sinensis provides insight into genetics basis of mosquito competence for malaria parasites.</title>
        <authorList>
            <person name="Zhou D."/>
            <person name="Zhang D."/>
            <person name="Ding G."/>
            <person name="Shi L."/>
            <person name="Hou Q."/>
            <person name="Ye Y."/>
            <person name="Xu Y."/>
            <person name="Zhou H."/>
            <person name="Xiong C."/>
            <person name="Li S."/>
            <person name="Yu J."/>
            <person name="Hong S."/>
            <person name="Yu X."/>
            <person name="Zou P."/>
            <person name="Chen C."/>
            <person name="Chang X."/>
            <person name="Wang W."/>
            <person name="Lv Y."/>
            <person name="Sun Y."/>
            <person name="Ma L."/>
            <person name="Shen B."/>
            <person name="Zhu C."/>
        </authorList>
    </citation>
    <scope>NUCLEOTIDE SEQUENCE [LARGE SCALE GENOMIC DNA]</scope>
</reference>
<dbReference type="PRINTS" id="PR00463">
    <property type="entry name" value="EP450I"/>
</dbReference>
<protein>
    <submittedName>
        <fullName evidence="11">AGAP006049-PA-like protein</fullName>
    </submittedName>
</protein>
<dbReference type="InterPro" id="IPR017972">
    <property type="entry name" value="Cyt_P450_CS"/>
</dbReference>
<evidence type="ECO:0000256" key="7">
    <source>
        <dbReference type="ARBA" id="ARBA00023004"/>
    </source>
</evidence>
<dbReference type="OMA" id="MFQFNEL"/>
<accession>A0A084W444</accession>
<evidence type="ECO:0000313" key="13">
    <source>
        <dbReference type="Proteomes" id="UP000030765"/>
    </source>
</evidence>
<dbReference type="PRINTS" id="PR00385">
    <property type="entry name" value="P450"/>
</dbReference>
<evidence type="ECO:0000256" key="9">
    <source>
        <dbReference type="PIRSR" id="PIRSR602401-1"/>
    </source>
</evidence>
<dbReference type="Pfam" id="PF00067">
    <property type="entry name" value="p450"/>
    <property type="match status" value="1"/>
</dbReference>
<evidence type="ECO:0000256" key="1">
    <source>
        <dbReference type="ARBA" id="ARBA00001971"/>
    </source>
</evidence>
<reference evidence="12" key="2">
    <citation type="submission" date="2020-05" db="UniProtKB">
        <authorList>
            <consortium name="EnsemblMetazoa"/>
        </authorList>
    </citation>
    <scope>IDENTIFICATION</scope>
</reference>
<keyword evidence="6 10" id="KW-0560">Oxidoreductase</keyword>
<dbReference type="PANTHER" id="PTHR24291">
    <property type="entry name" value="CYTOCHROME P450 FAMILY 4"/>
    <property type="match status" value="1"/>
</dbReference>
<dbReference type="PROSITE" id="PS00086">
    <property type="entry name" value="CYTOCHROME_P450"/>
    <property type="match status" value="1"/>
</dbReference>
<evidence type="ECO:0000313" key="11">
    <source>
        <dbReference type="EMBL" id="KFB44988.1"/>
    </source>
</evidence>
<dbReference type="GO" id="GO:0004497">
    <property type="term" value="F:monooxygenase activity"/>
    <property type="evidence" value="ECO:0007669"/>
    <property type="project" value="UniProtKB-KW"/>
</dbReference>
<dbReference type="InterPro" id="IPR001128">
    <property type="entry name" value="Cyt_P450"/>
</dbReference>
<dbReference type="SUPFAM" id="SSF48264">
    <property type="entry name" value="Cytochrome P450"/>
    <property type="match status" value="1"/>
</dbReference>
<dbReference type="Proteomes" id="UP000030765">
    <property type="component" value="Unassembled WGS sequence"/>
</dbReference>
<comment type="similarity">
    <text evidence="3 10">Belongs to the cytochrome P450 family.</text>
</comment>
<dbReference type="GO" id="GO:0020037">
    <property type="term" value="F:heme binding"/>
    <property type="evidence" value="ECO:0007669"/>
    <property type="project" value="InterPro"/>
</dbReference>
<evidence type="ECO:0000313" key="12">
    <source>
        <dbReference type="EnsemblMetazoa" id="ASIC012924-PA"/>
    </source>
</evidence>
<evidence type="ECO:0000256" key="6">
    <source>
        <dbReference type="ARBA" id="ARBA00023002"/>
    </source>
</evidence>
<evidence type="ECO:0000256" key="3">
    <source>
        <dbReference type="ARBA" id="ARBA00010617"/>
    </source>
</evidence>
<gene>
    <name evidence="11" type="ORF">ZHAS_00012924</name>
</gene>
<dbReference type="GO" id="GO:0016705">
    <property type="term" value="F:oxidoreductase activity, acting on paired donors, with incorporation or reduction of molecular oxygen"/>
    <property type="evidence" value="ECO:0007669"/>
    <property type="project" value="InterPro"/>
</dbReference>
<evidence type="ECO:0000256" key="8">
    <source>
        <dbReference type="ARBA" id="ARBA00023033"/>
    </source>
</evidence>
<dbReference type="EMBL" id="KE525297">
    <property type="protein sequence ID" value="KFB44988.1"/>
    <property type="molecule type" value="Genomic_DNA"/>
</dbReference>
<keyword evidence="4 9" id="KW-0349">Heme</keyword>
<dbReference type="STRING" id="74873.A0A084W444"/>
<dbReference type="InterPro" id="IPR036396">
    <property type="entry name" value="Cyt_P450_sf"/>
</dbReference>
<keyword evidence="8 10" id="KW-0503">Monooxygenase</keyword>
<evidence type="ECO:0000256" key="2">
    <source>
        <dbReference type="ARBA" id="ARBA00003690"/>
    </source>
</evidence>
<dbReference type="VEuPathDB" id="VectorBase:ASIC012924"/>
<dbReference type="GO" id="GO:0005506">
    <property type="term" value="F:iron ion binding"/>
    <property type="evidence" value="ECO:0007669"/>
    <property type="project" value="InterPro"/>
</dbReference>
<evidence type="ECO:0000256" key="10">
    <source>
        <dbReference type="RuleBase" id="RU000461"/>
    </source>
</evidence>
<dbReference type="Gene3D" id="1.10.630.10">
    <property type="entry name" value="Cytochrome P450"/>
    <property type="match status" value="1"/>
</dbReference>
<dbReference type="VEuPathDB" id="VectorBase:ASIS018081"/>
<evidence type="ECO:0000256" key="5">
    <source>
        <dbReference type="ARBA" id="ARBA00022723"/>
    </source>
</evidence>
<evidence type="ECO:0000256" key="4">
    <source>
        <dbReference type="ARBA" id="ARBA00022617"/>
    </source>
</evidence>